<dbReference type="Proteomes" id="UP000009236">
    <property type="component" value="Chromosome"/>
</dbReference>
<name>F6FX45_ISOV2</name>
<sequence length="264" mass="28668">MIVARGSLAVVNMSQDGPRRSSDVRELWRATSLAEVWLRPGDWYHPAVDALIQAVEDDSCPIEAAQRLGAARGTAGVGIGEALDDVTCLYRATGRSLSVEVVRATAIGWAQGREGTSMLPGVHDPATGLPTGDYLAERLRETYGRAAREGLDVTETHCLLVVDVGVDELDRWKRMARSAAVGRTLEQIFGEGHPMATMADGIFAVLCERGEAITRVAHSVRRIVERNAEILGLNEALRSPTRVQVEPLPATHDAAVELLRQLMR</sequence>
<dbReference type="eggNOG" id="ENOG50334Y5">
    <property type="taxonomic scope" value="Bacteria"/>
</dbReference>
<protein>
    <recommendedName>
        <fullName evidence="3">GGDEF domain-containing protein</fullName>
    </recommendedName>
</protein>
<accession>F6FX45</accession>
<organism evidence="2">
    <name type="scientific">Isoptericola variabilis (strain 225)</name>
    <dbReference type="NCBI Taxonomy" id="743718"/>
    <lineage>
        <taxon>Bacteria</taxon>
        <taxon>Bacillati</taxon>
        <taxon>Actinomycetota</taxon>
        <taxon>Actinomycetes</taxon>
        <taxon>Micrococcales</taxon>
        <taxon>Promicromonosporaceae</taxon>
        <taxon>Isoptericola</taxon>
    </lineage>
</organism>
<dbReference type="AlphaFoldDB" id="F6FX45"/>
<dbReference type="HOGENOM" id="CLU_072271_0_0_11"/>
<evidence type="ECO:0008006" key="3">
    <source>
        <dbReference type="Google" id="ProtNLM"/>
    </source>
</evidence>
<dbReference type="EMBL" id="CP002810">
    <property type="protein sequence ID" value="AEG44645.1"/>
    <property type="molecule type" value="Genomic_DNA"/>
</dbReference>
<proteinExistence type="predicted"/>
<dbReference type="KEGG" id="iva:Isova_1906"/>
<keyword evidence="2" id="KW-1185">Reference proteome</keyword>
<dbReference type="RefSeq" id="WP_013839037.1">
    <property type="nucleotide sequence ID" value="NC_015588.1"/>
</dbReference>
<evidence type="ECO:0000313" key="1">
    <source>
        <dbReference type="EMBL" id="AEG44645.1"/>
    </source>
</evidence>
<dbReference type="STRING" id="743718.Isova_1906"/>
<reference evidence="1 2" key="1">
    <citation type="submission" date="2011-05" db="EMBL/GenBank/DDBJ databases">
        <title>Complete sequence of Isoptericola variabilis 225.</title>
        <authorList>
            <consortium name="US DOE Joint Genome Institute"/>
            <person name="Lucas S."/>
            <person name="Han J."/>
            <person name="Lapidus A."/>
            <person name="Cheng J.-F."/>
            <person name="Goodwin L."/>
            <person name="Pitluck S."/>
            <person name="Peters L."/>
            <person name="Mikhailova N."/>
            <person name="Zeytun A."/>
            <person name="Han C."/>
            <person name="Tapia R."/>
            <person name="Land M."/>
            <person name="Hauser L."/>
            <person name="Kyrpides N."/>
            <person name="Ivanova N."/>
            <person name="Pagani I."/>
            <person name="Siebers A."/>
            <person name="Allgaier M."/>
            <person name="Thelen M."/>
            <person name="Hugenholtz P."/>
            <person name="Gladden J."/>
            <person name="Woyke T."/>
        </authorList>
    </citation>
    <scope>NUCLEOTIDE SEQUENCE [LARGE SCALE GENOMIC DNA]</scope>
    <source>
        <strain evidence="2">225</strain>
    </source>
</reference>
<evidence type="ECO:0000313" key="2">
    <source>
        <dbReference type="Proteomes" id="UP000009236"/>
    </source>
</evidence>
<gene>
    <name evidence="1" type="ordered locus">Isova_1906</name>
</gene>